<sequence>MLTAVGTAQKPADFNPTAVMTLFLKHRQVLYIPVMIRLSRHTCTNQLRALSALAVLRVIASSSSSHGALSRPDYHHPEDLTELSAVSSTTTLKISRSSQRSRLPPP</sequence>
<gene>
    <name evidence="2" type="ORF">PLEPLA_LOCUS33229</name>
</gene>
<evidence type="ECO:0000313" key="2">
    <source>
        <dbReference type="EMBL" id="CAB1445498.1"/>
    </source>
</evidence>
<keyword evidence="3" id="KW-1185">Reference proteome</keyword>
<accession>A0A9N7YZD1</accession>
<evidence type="ECO:0000313" key="3">
    <source>
        <dbReference type="Proteomes" id="UP001153269"/>
    </source>
</evidence>
<reference evidence="2" key="1">
    <citation type="submission" date="2020-03" db="EMBL/GenBank/DDBJ databases">
        <authorList>
            <person name="Weist P."/>
        </authorList>
    </citation>
    <scope>NUCLEOTIDE SEQUENCE</scope>
</reference>
<feature type="region of interest" description="Disordered" evidence="1">
    <location>
        <begin position="85"/>
        <end position="106"/>
    </location>
</feature>
<evidence type="ECO:0000256" key="1">
    <source>
        <dbReference type="SAM" id="MobiDB-lite"/>
    </source>
</evidence>
<organism evidence="2 3">
    <name type="scientific">Pleuronectes platessa</name>
    <name type="common">European plaice</name>
    <dbReference type="NCBI Taxonomy" id="8262"/>
    <lineage>
        <taxon>Eukaryota</taxon>
        <taxon>Metazoa</taxon>
        <taxon>Chordata</taxon>
        <taxon>Craniata</taxon>
        <taxon>Vertebrata</taxon>
        <taxon>Euteleostomi</taxon>
        <taxon>Actinopterygii</taxon>
        <taxon>Neopterygii</taxon>
        <taxon>Teleostei</taxon>
        <taxon>Neoteleostei</taxon>
        <taxon>Acanthomorphata</taxon>
        <taxon>Carangaria</taxon>
        <taxon>Pleuronectiformes</taxon>
        <taxon>Pleuronectoidei</taxon>
        <taxon>Pleuronectidae</taxon>
        <taxon>Pleuronectes</taxon>
    </lineage>
</organism>
<dbReference type="EMBL" id="CADEAL010003669">
    <property type="protein sequence ID" value="CAB1445498.1"/>
    <property type="molecule type" value="Genomic_DNA"/>
</dbReference>
<dbReference type="Proteomes" id="UP001153269">
    <property type="component" value="Unassembled WGS sequence"/>
</dbReference>
<feature type="compositionally biased region" description="Polar residues" evidence="1">
    <location>
        <begin position="85"/>
        <end position="94"/>
    </location>
</feature>
<name>A0A9N7YZD1_PLEPL</name>
<proteinExistence type="predicted"/>
<protein>
    <submittedName>
        <fullName evidence="2">Uncharacterized protein</fullName>
    </submittedName>
</protein>
<feature type="compositionally biased region" description="Low complexity" evidence="1">
    <location>
        <begin position="95"/>
        <end position="106"/>
    </location>
</feature>
<dbReference type="AlphaFoldDB" id="A0A9N7YZD1"/>
<comment type="caution">
    <text evidence="2">The sequence shown here is derived from an EMBL/GenBank/DDBJ whole genome shotgun (WGS) entry which is preliminary data.</text>
</comment>